<accession>A0AAD7VNW8</accession>
<dbReference type="PANTHER" id="PTHR43305">
    <property type="entry name" value="FAMILY N-ACETYLTRANSFERASE, PUTATIVE (AFU_ORTHOLOGUE AFUA_2G01380)-RELATED"/>
    <property type="match status" value="1"/>
</dbReference>
<dbReference type="AlphaFoldDB" id="A0AAD7VNW8"/>
<dbReference type="CDD" id="cd04301">
    <property type="entry name" value="NAT_SF"/>
    <property type="match status" value="1"/>
</dbReference>
<protein>
    <recommendedName>
        <fullName evidence="2">N-acetyltransferase domain-containing protein</fullName>
    </recommendedName>
</protein>
<dbReference type="PANTHER" id="PTHR43305:SF1">
    <property type="entry name" value="FAMILY N-ACETYLTRANSFERASE, PUTATIVE (AFU_ORTHOLOGUE AFUA_2G01380)-RELATED"/>
    <property type="match status" value="1"/>
</dbReference>
<sequence>MTSSEASEASFHIIPAENPEHLDGSTDGNIPLGCVAVRPLKQKPGAEQSSDQWRYCEMKRLYVSPQARGMGLGKALDAIQLYKRVGFVEIAPYYETPLEGTLFLALDLTSPKLVAQNE</sequence>
<evidence type="ECO:0000259" key="2">
    <source>
        <dbReference type="Pfam" id="PF00583"/>
    </source>
</evidence>
<dbReference type="GO" id="GO:0016747">
    <property type="term" value="F:acyltransferase activity, transferring groups other than amino-acyl groups"/>
    <property type="evidence" value="ECO:0007669"/>
    <property type="project" value="InterPro"/>
</dbReference>
<dbReference type="GeneID" id="80881277"/>
<name>A0AAD7VNW8_9ASCO</name>
<feature type="domain" description="N-acetyltransferase" evidence="2">
    <location>
        <begin position="20"/>
        <end position="84"/>
    </location>
</feature>
<proteinExistence type="predicted"/>
<dbReference type="Pfam" id="PF00583">
    <property type="entry name" value="Acetyltransf_1"/>
    <property type="match status" value="1"/>
</dbReference>
<organism evidence="3 4">
    <name type="scientific">Lipomyces tetrasporus</name>
    <dbReference type="NCBI Taxonomy" id="54092"/>
    <lineage>
        <taxon>Eukaryota</taxon>
        <taxon>Fungi</taxon>
        <taxon>Dikarya</taxon>
        <taxon>Ascomycota</taxon>
        <taxon>Saccharomycotina</taxon>
        <taxon>Lipomycetes</taxon>
        <taxon>Lipomycetales</taxon>
        <taxon>Lipomycetaceae</taxon>
        <taxon>Lipomyces</taxon>
    </lineage>
</organism>
<dbReference type="Proteomes" id="UP001217417">
    <property type="component" value="Unassembled WGS sequence"/>
</dbReference>
<dbReference type="InterPro" id="IPR016181">
    <property type="entry name" value="Acyl_CoA_acyltransferase"/>
</dbReference>
<keyword evidence="4" id="KW-1185">Reference proteome</keyword>
<comment type="caution">
    <text evidence="3">The sequence shown here is derived from an EMBL/GenBank/DDBJ whole genome shotgun (WGS) entry which is preliminary data.</text>
</comment>
<dbReference type="RefSeq" id="XP_056040387.1">
    <property type="nucleotide sequence ID" value="XM_056186111.1"/>
</dbReference>
<dbReference type="Gene3D" id="3.40.630.30">
    <property type="match status" value="1"/>
</dbReference>
<gene>
    <name evidence="3" type="ORF">POJ06DRAFT_240969</name>
</gene>
<evidence type="ECO:0000313" key="3">
    <source>
        <dbReference type="EMBL" id="KAJ8096937.1"/>
    </source>
</evidence>
<evidence type="ECO:0000256" key="1">
    <source>
        <dbReference type="SAM" id="MobiDB-lite"/>
    </source>
</evidence>
<evidence type="ECO:0000313" key="4">
    <source>
        <dbReference type="Proteomes" id="UP001217417"/>
    </source>
</evidence>
<dbReference type="InterPro" id="IPR000182">
    <property type="entry name" value="GNAT_dom"/>
</dbReference>
<feature type="region of interest" description="Disordered" evidence="1">
    <location>
        <begin position="1"/>
        <end position="28"/>
    </location>
</feature>
<reference evidence="3" key="1">
    <citation type="submission" date="2023-03" db="EMBL/GenBank/DDBJ databases">
        <title>Near-Complete genome sequence of Lipomyces tetrasporous NRRL Y-64009, an oleaginous yeast capable of growing on lignocellulosic hydrolysates.</title>
        <authorList>
            <consortium name="Lawrence Berkeley National Laboratory"/>
            <person name="Jagtap S.S."/>
            <person name="Liu J.-J."/>
            <person name="Walukiewicz H.E."/>
            <person name="Pangilinan J."/>
            <person name="Lipzen A."/>
            <person name="Ahrendt S."/>
            <person name="Koriabine M."/>
            <person name="Cobaugh K."/>
            <person name="Salamov A."/>
            <person name="Yoshinaga Y."/>
            <person name="Ng V."/>
            <person name="Daum C."/>
            <person name="Grigoriev I.V."/>
            <person name="Slininger P.J."/>
            <person name="Dien B.S."/>
            <person name="Jin Y.-S."/>
            <person name="Rao C.V."/>
        </authorList>
    </citation>
    <scope>NUCLEOTIDE SEQUENCE</scope>
    <source>
        <strain evidence="3">NRRL Y-64009</strain>
    </source>
</reference>
<dbReference type="SUPFAM" id="SSF55729">
    <property type="entry name" value="Acyl-CoA N-acyltransferases (Nat)"/>
    <property type="match status" value="1"/>
</dbReference>
<dbReference type="InterPro" id="IPR052777">
    <property type="entry name" value="Acetyltransferase_Enz"/>
</dbReference>
<dbReference type="EMBL" id="JARPMG010000012">
    <property type="protein sequence ID" value="KAJ8096937.1"/>
    <property type="molecule type" value="Genomic_DNA"/>
</dbReference>